<dbReference type="AlphaFoldDB" id="A0A3P3DCZ3"/>
<evidence type="ECO:0000313" key="3">
    <source>
        <dbReference type="Proteomes" id="UP000282125"/>
    </source>
</evidence>
<dbReference type="Pfam" id="PF05099">
    <property type="entry name" value="TerB"/>
    <property type="match status" value="1"/>
</dbReference>
<dbReference type="Proteomes" id="UP000282125">
    <property type="component" value="Unassembled WGS sequence"/>
</dbReference>
<feature type="domain" description="Co-chaperone DjlA N-terminal" evidence="1">
    <location>
        <begin position="28"/>
        <end position="136"/>
    </location>
</feature>
<accession>A0A3P3DCZ3</accession>
<dbReference type="CDD" id="cd07313">
    <property type="entry name" value="terB_like_2"/>
    <property type="match status" value="1"/>
</dbReference>
<name>A0A3P3DCZ3_9RHOB</name>
<gene>
    <name evidence="2" type="ORF">EG244_15335</name>
</gene>
<organism evidence="2 3">
    <name type="scientific">Falsigemmobacter faecalis</name>
    <dbReference type="NCBI Taxonomy" id="2488730"/>
    <lineage>
        <taxon>Bacteria</taxon>
        <taxon>Pseudomonadati</taxon>
        <taxon>Pseudomonadota</taxon>
        <taxon>Alphaproteobacteria</taxon>
        <taxon>Rhodobacterales</taxon>
        <taxon>Paracoccaceae</taxon>
        <taxon>Falsigemmobacter</taxon>
    </lineage>
</organism>
<proteinExistence type="predicted"/>
<dbReference type="InterPro" id="IPR029024">
    <property type="entry name" value="TerB-like"/>
</dbReference>
<dbReference type="OrthoDB" id="5402150at2"/>
<dbReference type="Gene3D" id="1.10.3680.10">
    <property type="entry name" value="TerB-like"/>
    <property type="match status" value="1"/>
</dbReference>
<sequence>MINRILGFLSSAPPPRPLPEADAAHLIGALMIRLARADERLNLPELQAIDRLFIRRLGMKAVEAAKMRADCERLEAVLPPTEELGNLLSEKIPPDQRFELREGLIEVAEADGRIDPREAEMIEEIRALLQRAPGQINAHNLA</sequence>
<comment type="caution">
    <text evidence="2">The sequence shown here is derived from an EMBL/GenBank/DDBJ whole genome shotgun (WGS) entry which is preliminary data.</text>
</comment>
<evidence type="ECO:0000259" key="1">
    <source>
        <dbReference type="Pfam" id="PF05099"/>
    </source>
</evidence>
<protein>
    <submittedName>
        <fullName evidence="2">TerB family tellurite resistance protein</fullName>
    </submittedName>
</protein>
<reference evidence="2 3" key="1">
    <citation type="submission" date="2018-11" db="EMBL/GenBank/DDBJ databases">
        <title>Gemmobacter sp. nov., YIM 102744-1 draft genome.</title>
        <authorList>
            <person name="Li G."/>
            <person name="Jiang Y."/>
        </authorList>
    </citation>
    <scope>NUCLEOTIDE SEQUENCE [LARGE SCALE GENOMIC DNA]</scope>
    <source>
        <strain evidence="2 3">YIM 102744-1</strain>
    </source>
</reference>
<evidence type="ECO:0000313" key="2">
    <source>
        <dbReference type="EMBL" id="RRH72195.1"/>
    </source>
</evidence>
<dbReference type="EMBL" id="RRAZ01000026">
    <property type="protein sequence ID" value="RRH72195.1"/>
    <property type="molecule type" value="Genomic_DNA"/>
</dbReference>
<dbReference type="RefSeq" id="WP_124966019.1">
    <property type="nucleotide sequence ID" value="NZ_RRAZ01000026.1"/>
</dbReference>
<keyword evidence="3" id="KW-1185">Reference proteome</keyword>
<dbReference type="InterPro" id="IPR007791">
    <property type="entry name" value="DjlA_N"/>
</dbReference>
<dbReference type="SUPFAM" id="SSF158682">
    <property type="entry name" value="TerB-like"/>
    <property type="match status" value="1"/>
</dbReference>